<reference evidence="3 4" key="2">
    <citation type="submission" date="2024-07" db="EMBL/GenBank/DDBJ databases">
        <authorList>
            <person name="Akdeniz Z."/>
        </authorList>
    </citation>
    <scope>NUCLEOTIDE SEQUENCE [LARGE SCALE GENOMIC DNA]</scope>
</reference>
<evidence type="ECO:0000313" key="2">
    <source>
        <dbReference type="EMBL" id="CAI9917372.1"/>
    </source>
</evidence>
<keyword evidence="1" id="KW-0812">Transmembrane</keyword>
<sequence>MAYNIAWICFQVQSYDGETQLKRVGFIKGYNSLAEIRRRRHIRCTCSGVIPEGFSFCKVMQKLNSFTEFVDFEIVQLAEKRYSRAFTKIIQWLANYVDESGVNRYQLCSTCLCSIGVIYFLKISIKTSLCVIAMLMFTKQFLSLINTYMNQIECLRS</sequence>
<keyword evidence="1" id="KW-1133">Transmembrane helix</keyword>
<evidence type="ECO:0000313" key="4">
    <source>
        <dbReference type="Proteomes" id="UP001642409"/>
    </source>
</evidence>
<organism evidence="2">
    <name type="scientific">Hexamita inflata</name>
    <dbReference type="NCBI Taxonomy" id="28002"/>
    <lineage>
        <taxon>Eukaryota</taxon>
        <taxon>Metamonada</taxon>
        <taxon>Diplomonadida</taxon>
        <taxon>Hexamitidae</taxon>
        <taxon>Hexamitinae</taxon>
        <taxon>Hexamita</taxon>
    </lineage>
</organism>
<name>A0AA86NCU5_9EUKA</name>
<keyword evidence="1" id="KW-0472">Membrane</keyword>
<gene>
    <name evidence="2" type="ORF">HINF_LOCUS5017</name>
    <name evidence="3" type="ORF">HINF_LOCUS73169</name>
</gene>
<feature type="transmembrane region" description="Helical" evidence="1">
    <location>
        <begin position="117"/>
        <end position="137"/>
    </location>
</feature>
<dbReference type="EMBL" id="CAXDID020000593">
    <property type="protein sequence ID" value="CAL6105241.1"/>
    <property type="molecule type" value="Genomic_DNA"/>
</dbReference>
<proteinExistence type="predicted"/>
<evidence type="ECO:0000256" key="1">
    <source>
        <dbReference type="SAM" id="Phobius"/>
    </source>
</evidence>
<evidence type="ECO:0000313" key="3">
    <source>
        <dbReference type="EMBL" id="CAL6105241.1"/>
    </source>
</evidence>
<comment type="caution">
    <text evidence="2">The sequence shown here is derived from an EMBL/GenBank/DDBJ whole genome shotgun (WGS) entry which is preliminary data.</text>
</comment>
<dbReference type="AlphaFoldDB" id="A0AA86NCU5"/>
<dbReference type="EMBL" id="CATOUU010000129">
    <property type="protein sequence ID" value="CAI9917372.1"/>
    <property type="molecule type" value="Genomic_DNA"/>
</dbReference>
<dbReference type="Proteomes" id="UP001642409">
    <property type="component" value="Unassembled WGS sequence"/>
</dbReference>
<reference evidence="2" key="1">
    <citation type="submission" date="2023-06" db="EMBL/GenBank/DDBJ databases">
        <authorList>
            <person name="Kurt Z."/>
        </authorList>
    </citation>
    <scope>NUCLEOTIDE SEQUENCE</scope>
</reference>
<protein>
    <submittedName>
        <fullName evidence="3">Hypothetical_protein</fullName>
    </submittedName>
</protein>
<keyword evidence="4" id="KW-1185">Reference proteome</keyword>
<accession>A0AA86NCU5</accession>